<evidence type="ECO:0000256" key="1">
    <source>
        <dbReference type="SAM" id="MobiDB-lite"/>
    </source>
</evidence>
<dbReference type="Proteomes" id="UP000800041">
    <property type="component" value="Unassembled WGS sequence"/>
</dbReference>
<protein>
    <submittedName>
        <fullName evidence="2">Uncharacterized protein</fullName>
    </submittedName>
</protein>
<dbReference type="AlphaFoldDB" id="A0A6G1GKY0"/>
<proteinExistence type="predicted"/>
<name>A0A6G1GKY0_9PEZI</name>
<evidence type="ECO:0000313" key="2">
    <source>
        <dbReference type="EMBL" id="KAF1981502.1"/>
    </source>
</evidence>
<keyword evidence="3" id="KW-1185">Reference proteome</keyword>
<organism evidence="2 3">
    <name type="scientific">Aulographum hederae CBS 113979</name>
    <dbReference type="NCBI Taxonomy" id="1176131"/>
    <lineage>
        <taxon>Eukaryota</taxon>
        <taxon>Fungi</taxon>
        <taxon>Dikarya</taxon>
        <taxon>Ascomycota</taxon>
        <taxon>Pezizomycotina</taxon>
        <taxon>Dothideomycetes</taxon>
        <taxon>Pleosporomycetidae</taxon>
        <taxon>Aulographales</taxon>
        <taxon>Aulographaceae</taxon>
    </lineage>
</organism>
<sequence length="175" mass="18029">MFADTREPASRGPPRYTSKELGSVVVGGGGLGAEIDEEAEAPTGPRGMSQNLEGEPDKTLSDAKFVIGDYVSCAIYSPLEDGSVARPPEPAYSNRGMGGPPPRENGYGPRGGRFDGMRGGGRGGRFGGSFENSNIPHGEWRRGELPPGGGRDGGGREGGGGGGGYGRGRGRGRLY</sequence>
<feature type="region of interest" description="Disordered" evidence="1">
    <location>
        <begin position="1"/>
        <end position="57"/>
    </location>
</feature>
<gene>
    <name evidence="2" type="ORF">K402DRAFT_398484</name>
</gene>
<reference evidence="2" key="1">
    <citation type="journal article" date="2020" name="Stud. Mycol.">
        <title>101 Dothideomycetes genomes: a test case for predicting lifestyles and emergence of pathogens.</title>
        <authorList>
            <person name="Haridas S."/>
            <person name="Albert R."/>
            <person name="Binder M."/>
            <person name="Bloem J."/>
            <person name="Labutti K."/>
            <person name="Salamov A."/>
            <person name="Andreopoulos B."/>
            <person name="Baker S."/>
            <person name="Barry K."/>
            <person name="Bills G."/>
            <person name="Bluhm B."/>
            <person name="Cannon C."/>
            <person name="Castanera R."/>
            <person name="Culley D."/>
            <person name="Daum C."/>
            <person name="Ezra D."/>
            <person name="Gonzalez J."/>
            <person name="Henrissat B."/>
            <person name="Kuo A."/>
            <person name="Liang C."/>
            <person name="Lipzen A."/>
            <person name="Lutzoni F."/>
            <person name="Magnuson J."/>
            <person name="Mondo S."/>
            <person name="Nolan M."/>
            <person name="Ohm R."/>
            <person name="Pangilinan J."/>
            <person name="Park H.-J."/>
            <person name="Ramirez L."/>
            <person name="Alfaro M."/>
            <person name="Sun H."/>
            <person name="Tritt A."/>
            <person name="Yoshinaga Y."/>
            <person name="Zwiers L.-H."/>
            <person name="Turgeon B."/>
            <person name="Goodwin S."/>
            <person name="Spatafora J."/>
            <person name="Crous P."/>
            <person name="Grigoriev I."/>
        </authorList>
    </citation>
    <scope>NUCLEOTIDE SEQUENCE</scope>
    <source>
        <strain evidence="2">CBS 113979</strain>
    </source>
</reference>
<dbReference type="Pfam" id="PF06487">
    <property type="entry name" value="SAP18"/>
    <property type="match status" value="1"/>
</dbReference>
<feature type="compositionally biased region" description="Gly residues" evidence="1">
    <location>
        <begin position="117"/>
        <end position="127"/>
    </location>
</feature>
<feature type="compositionally biased region" description="Gly residues" evidence="1">
    <location>
        <begin position="146"/>
        <end position="167"/>
    </location>
</feature>
<dbReference type="InterPro" id="IPR042534">
    <property type="entry name" value="SAP18_sf"/>
</dbReference>
<dbReference type="InterPro" id="IPR010516">
    <property type="entry name" value="SAP18"/>
</dbReference>
<evidence type="ECO:0000313" key="3">
    <source>
        <dbReference type="Proteomes" id="UP000800041"/>
    </source>
</evidence>
<dbReference type="EMBL" id="ML977198">
    <property type="protein sequence ID" value="KAF1981502.1"/>
    <property type="molecule type" value="Genomic_DNA"/>
</dbReference>
<feature type="region of interest" description="Disordered" evidence="1">
    <location>
        <begin position="80"/>
        <end position="175"/>
    </location>
</feature>
<accession>A0A6G1GKY0</accession>
<dbReference type="Gene3D" id="3.10.20.550">
    <property type="entry name" value="ASAP complex, SAP18 subunit"/>
    <property type="match status" value="1"/>
</dbReference>
<dbReference type="OrthoDB" id="440566at2759"/>